<evidence type="ECO:0000313" key="3">
    <source>
        <dbReference type="Proteomes" id="UP000310541"/>
    </source>
</evidence>
<evidence type="ECO:0000256" key="1">
    <source>
        <dbReference type="SAM" id="Phobius"/>
    </source>
</evidence>
<dbReference type="InterPro" id="IPR018723">
    <property type="entry name" value="DUF2254_membrane"/>
</dbReference>
<name>A0A4U1MJU9_9BACL</name>
<dbReference type="Proteomes" id="UP000310541">
    <property type="component" value="Unassembled WGS sequence"/>
</dbReference>
<sequence length="441" mass="49724">MGISYRGCQTSKGRCALIKKILLHIKESIWFIPGTYSVLSFLLAIAVILIDTVYYEQVQPFIPSFLTTTVDLAQTTLASLSAALLTMTTITFSTIMVVLTTYSSQFSPRTLKNFTTNPTTMRVLGIFMGGFVYSILSLLFMRKELIDHEVISATVGVITAFVCLAFFAFFLHRVASSIQVSNLIKELTDESLNMVREAKAALDDDRNRVLEVKPQFSPSYASVEEFTATNYGYIKLIDYEGLLTFAINNDYMIEVSEPIGSFVTPESKILSIYHKTEEVNVNINQFITVGDERSSVQDIDFGIQKMVEIALRAISPGINDPNTAISCIDYLRVPLVEAFQLGGDFVTYYEEDKPRVIGTQKNVEELLYSTFYQISFYGREDISILLAIFDTLIYISEHSNDAVKKEVQKISEYIMNRFDQEALDVLDRKHVDAKRAKLVAI</sequence>
<feature type="transmembrane region" description="Helical" evidence="1">
    <location>
        <begin position="75"/>
        <end position="102"/>
    </location>
</feature>
<feature type="transmembrane region" description="Helical" evidence="1">
    <location>
        <begin position="123"/>
        <end position="141"/>
    </location>
</feature>
<proteinExistence type="predicted"/>
<accession>A0A4U1MJU9</accession>
<feature type="transmembrane region" description="Helical" evidence="1">
    <location>
        <begin position="153"/>
        <end position="171"/>
    </location>
</feature>
<protein>
    <submittedName>
        <fullName evidence="2">DUF2254 domain-containing protein</fullName>
    </submittedName>
</protein>
<feature type="transmembrane region" description="Helical" evidence="1">
    <location>
        <begin position="29"/>
        <end position="55"/>
    </location>
</feature>
<dbReference type="Pfam" id="PF10011">
    <property type="entry name" value="DUF2254"/>
    <property type="match status" value="1"/>
</dbReference>
<comment type="caution">
    <text evidence="2">The sequence shown here is derived from an EMBL/GenBank/DDBJ whole genome shotgun (WGS) entry which is preliminary data.</text>
</comment>
<evidence type="ECO:0000313" key="2">
    <source>
        <dbReference type="EMBL" id="TKD70680.1"/>
    </source>
</evidence>
<dbReference type="AlphaFoldDB" id="A0A4U1MJU9"/>
<dbReference type="EMBL" id="SWFM01000002">
    <property type="protein sequence ID" value="TKD70680.1"/>
    <property type="molecule type" value="Genomic_DNA"/>
</dbReference>
<dbReference type="OrthoDB" id="2955631at2"/>
<keyword evidence="1" id="KW-0472">Membrane</keyword>
<keyword evidence="1" id="KW-1133">Transmembrane helix</keyword>
<keyword evidence="1" id="KW-0812">Transmembrane</keyword>
<gene>
    <name evidence="2" type="ORF">FBF83_08650</name>
</gene>
<reference evidence="2 3" key="1">
    <citation type="submission" date="2019-04" db="EMBL/GenBank/DDBJ databases">
        <title>Genome sequence of Bacillus hwajinpoensis strain Y2.</title>
        <authorList>
            <person name="Fair J.L."/>
            <person name="Maclea K.S."/>
        </authorList>
    </citation>
    <scope>NUCLEOTIDE SEQUENCE [LARGE SCALE GENOMIC DNA]</scope>
    <source>
        <strain evidence="2 3">Y2</strain>
    </source>
</reference>
<organism evidence="2 3">
    <name type="scientific">Guptibacillus hwajinpoensis</name>
    <dbReference type="NCBI Taxonomy" id="208199"/>
    <lineage>
        <taxon>Bacteria</taxon>
        <taxon>Bacillati</taxon>
        <taxon>Bacillota</taxon>
        <taxon>Bacilli</taxon>
        <taxon>Bacillales</taxon>
        <taxon>Guptibacillaceae</taxon>
        <taxon>Guptibacillus</taxon>
    </lineage>
</organism>